<reference evidence="1 2" key="1">
    <citation type="submission" date="2015-12" db="EMBL/GenBank/DDBJ databases">
        <authorList>
            <person name="Shamseldin A."/>
            <person name="Moawad H."/>
            <person name="Abd El-Rahim W.M."/>
            <person name="Sadowsky M.J."/>
        </authorList>
    </citation>
    <scope>NUCLEOTIDE SEQUENCE [LARGE SCALE GENOMIC DNA]</scope>
    <source>
        <strain evidence="1 2">ZGT118</strain>
    </source>
</reference>
<gene>
    <name evidence="1" type="ORF">AVO45_06230</name>
</gene>
<dbReference type="Proteomes" id="UP000053791">
    <property type="component" value="Unassembled WGS sequence"/>
</dbReference>
<comment type="caution">
    <text evidence="1">The sequence shown here is derived from an EMBL/GenBank/DDBJ whole genome shotgun (WGS) entry which is preliminary data.</text>
</comment>
<name>A0A0X3TYC4_9RHOB</name>
<dbReference type="STRING" id="1685379.AVO45_06230"/>
<sequence>MRHPLSQACHAGKPHGQGARQFARFQGVPHQCRLQVRERVVKRTLTFRHVYPVDPDRLFELVTDLDTLEAVTKPWMRFDHLPSGPVREGQVIDVDMSLFGLFPARPYKIVVTKCAGSQHVMTSDETGMGSHLVHMLEVHPSGEGSAELVDRIEVEAGWAAPLVAMWLWLTHRWRHHVRLRLLRRLAEQPE</sequence>
<evidence type="ECO:0000313" key="1">
    <source>
        <dbReference type="EMBL" id="KUJ80634.1"/>
    </source>
</evidence>
<keyword evidence="2" id="KW-1185">Reference proteome</keyword>
<dbReference type="EMBL" id="LQBQ01000012">
    <property type="protein sequence ID" value="KUJ80634.1"/>
    <property type="molecule type" value="Genomic_DNA"/>
</dbReference>
<proteinExistence type="predicted"/>
<evidence type="ECO:0008006" key="3">
    <source>
        <dbReference type="Google" id="ProtNLM"/>
    </source>
</evidence>
<accession>A0A0X3TYC4</accession>
<protein>
    <recommendedName>
        <fullName evidence="3">Polyketide cyclase</fullName>
    </recommendedName>
</protein>
<dbReference type="AlphaFoldDB" id="A0A0X3TYC4"/>
<evidence type="ECO:0000313" key="2">
    <source>
        <dbReference type="Proteomes" id="UP000053791"/>
    </source>
</evidence>
<organism evidence="1 2">
    <name type="scientific">Ruegeria marisrubri</name>
    <dbReference type="NCBI Taxonomy" id="1685379"/>
    <lineage>
        <taxon>Bacteria</taxon>
        <taxon>Pseudomonadati</taxon>
        <taxon>Pseudomonadota</taxon>
        <taxon>Alphaproteobacteria</taxon>
        <taxon>Rhodobacterales</taxon>
        <taxon>Roseobacteraceae</taxon>
        <taxon>Ruegeria</taxon>
    </lineage>
</organism>
<dbReference type="SUPFAM" id="SSF55961">
    <property type="entry name" value="Bet v1-like"/>
    <property type="match status" value="1"/>
</dbReference>